<protein>
    <submittedName>
        <fullName evidence="1">Uncharacterized protein</fullName>
    </submittedName>
</protein>
<reference evidence="1" key="1">
    <citation type="submission" date="2023-06" db="EMBL/GenBank/DDBJ databases">
        <authorList>
            <consortium name="Lawrence Berkeley National Laboratory"/>
            <person name="Ahrendt S."/>
            <person name="Sahu N."/>
            <person name="Indic B."/>
            <person name="Wong-Bajracharya J."/>
            <person name="Merenyi Z."/>
            <person name="Ke H.-M."/>
            <person name="Monk M."/>
            <person name="Kocsube S."/>
            <person name="Drula E."/>
            <person name="Lipzen A."/>
            <person name="Balint B."/>
            <person name="Henrissat B."/>
            <person name="Andreopoulos B."/>
            <person name="Martin F.M."/>
            <person name="Harder C.B."/>
            <person name="Rigling D."/>
            <person name="Ford K.L."/>
            <person name="Foster G.D."/>
            <person name="Pangilinan J."/>
            <person name="Papanicolaou A."/>
            <person name="Barry K."/>
            <person name="LaButti K."/>
            <person name="Viragh M."/>
            <person name="Koriabine M."/>
            <person name="Yan M."/>
            <person name="Riley R."/>
            <person name="Champramary S."/>
            <person name="Plett K.L."/>
            <person name="Tsai I.J."/>
            <person name="Slot J."/>
            <person name="Sipos G."/>
            <person name="Plett J."/>
            <person name="Nagy L.G."/>
            <person name="Grigoriev I.V."/>
        </authorList>
    </citation>
    <scope>NUCLEOTIDE SEQUENCE</scope>
    <source>
        <strain evidence="1">FPL87.14</strain>
    </source>
</reference>
<comment type="caution">
    <text evidence="1">The sequence shown here is derived from an EMBL/GenBank/DDBJ whole genome shotgun (WGS) entry which is preliminary data.</text>
</comment>
<evidence type="ECO:0000313" key="2">
    <source>
        <dbReference type="Proteomes" id="UP001175226"/>
    </source>
</evidence>
<dbReference type="AlphaFoldDB" id="A0AA39ISN3"/>
<organism evidence="1 2">
    <name type="scientific">Armillaria borealis</name>
    <dbReference type="NCBI Taxonomy" id="47425"/>
    <lineage>
        <taxon>Eukaryota</taxon>
        <taxon>Fungi</taxon>
        <taxon>Dikarya</taxon>
        <taxon>Basidiomycota</taxon>
        <taxon>Agaricomycotina</taxon>
        <taxon>Agaricomycetes</taxon>
        <taxon>Agaricomycetidae</taxon>
        <taxon>Agaricales</taxon>
        <taxon>Marasmiineae</taxon>
        <taxon>Physalacriaceae</taxon>
        <taxon>Armillaria</taxon>
    </lineage>
</organism>
<keyword evidence="2" id="KW-1185">Reference proteome</keyword>
<dbReference type="Proteomes" id="UP001175226">
    <property type="component" value="Unassembled WGS sequence"/>
</dbReference>
<accession>A0AA39ISN3</accession>
<dbReference type="EMBL" id="JAUEPT010000215">
    <property type="protein sequence ID" value="KAK0429730.1"/>
    <property type="molecule type" value="Genomic_DNA"/>
</dbReference>
<gene>
    <name evidence="1" type="ORF">EV421DRAFT_1914157</name>
</gene>
<sequence>MANAASDLELTPNYLVGVTASCNVKQIYFSFPHLLTFGETSVDLWTIHVNSSSLTHVAALSEWIDYPIERGIIIDESRGLVVIPQCDRPVGLWVNNLHDGHLIKKVALFGCISVARIQYDTGRVLVAVDDDDDTWLLVCDLTESDPTRPMFRTEITGSSLTSEGEERRFNGFGPVWLSRAGEVVAWAGESSGMSMSLMLWPPTDEPNDALPPSRFTKIPRTISVGDQEDGAINMQCATAMGDDRFLMCTAEAVLDVLDGPETYGCVIRVLAKPSLETFWASSLIWEHLGVLRHVPSLNAVVAIGYISERKYGDSPDYALTVTVLDASTGEQRRHERVKFREHGSPVRVCDISMKAAGGKEVVDLVVIFCDGGVLVRPLEAFIREGFPRVFDSSQVKVARPFGDKVGKSTHAAVGDGHAVVVEDNQKVSLVVW</sequence>
<proteinExistence type="predicted"/>
<name>A0AA39ISN3_9AGAR</name>
<evidence type="ECO:0000313" key="1">
    <source>
        <dbReference type="EMBL" id="KAK0429730.1"/>
    </source>
</evidence>